<sequence>MRKTGELVQWNNKGGYGFVRDAAGRDYYVHISKMIDGARPRLGDRLSFAVTEGRKGRPSAVEISIVTPPPAAPPPPPKVQRAPVEPTGDRLLGLRTAAATMMTLLIILAISLDRVGIGLAAAYTAMGVASALLYRFDKLYALQGRWRVSETNLHSVDLSFGIIGGLVAQELYRHKTIKPRFVAATWAIALLHTLGLLALALGWFEPLLRSLTGSA</sequence>
<proteinExistence type="predicted"/>
<dbReference type="PROSITE" id="PS51857">
    <property type="entry name" value="CSD_2"/>
    <property type="match status" value="1"/>
</dbReference>
<dbReference type="InterPro" id="IPR011129">
    <property type="entry name" value="CSD"/>
</dbReference>
<comment type="caution">
    <text evidence="3">The sequence shown here is derived from an EMBL/GenBank/DDBJ whole genome shotgun (WGS) entry which is preliminary data.</text>
</comment>
<evidence type="ECO:0000256" key="1">
    <source>
        <dbReference type="SAM" id="Phobius"/>
    </source>
</evidence>
<keyword evidence="1" id="KW-1133">Transmembrane helix</keyword>
<dbReference type="Gene3D" id="2.40.50.140">
    <property type="entry name" value="Nucleic acid-binding proteins"/>
    <property type="match status" value="1"/>
</dbReference>
<gene>
    <name evidence="3" type="ORF">ACFSX5_09565</name>
</gene>
<dbReference type="Proteomes" id="UP001597521">
    <property type="component" value="Unassembled WGS sequence"/>
</dbReference>
<feature type="transmembrane region" description="Helical" evidence="1">
    <location>
        <begin position="91"/>
        <end position="110"/>
    </location>
</feature>
<reference evidence="4" key="1">
    <citation type="journal article" date="2019" name="Int. J. Syst. Evol. Microbiol.">
        <title>The Global Catalogue of Microorganisms (GCM) 10K type strain sequencing project: providing services to taxonomists for standard genome sequencing and annotation.</title>
        <authorList>
            <consortium name="The Broad Institute Genomics Platform"/>
            <consortium name="The Broad Institute Genome Sequencing Center for Infectious Disease"/>
            <person name="Wu L."/>
            <person name="Ma J."/>
        </authorList>
    </citation>
    <scope>NUCLEOTIDE SEQUENCE [LARGE SCALE GENOMIC DNA]</scope>
    <source>
        <strain evidence="4">CCM 7427</strain>
    </source>
</reference>
<feature type="transmembrane region" description="Helical" evidence="1">
    <location>
        <begin position="116"/>
        <end position="136"/>
    </location>
</feature>
<keyword evidence="4" id="KW-1185">Reference proteome</keyword>
<protein>
    <submittedName>
        <fullName evidence="3">DUF1294 domain-containing protein</fullName>
    </submittedName>
</protein>
<dbReference type="EMBL" id="JBHUNP010000001">
    <property type="protein sequence ID" value="MFD2648037.1"/>
    <property type="molecule type" value="Genomic_DNA"/>
</dbReference>
<feature type="domain" description="CSD" evidence="2">
    <location>
        <begin position="2"/>
        <end position="65"/>
    </location>
</feature>
<name>A0ABW5QK06_9HYPH</name>
<evidence type="ECO:0000313" key="3">
    <source>
        <dbReference type="EMBL" id="MFD2648037.1"/>
    </source>
</evidence>
<dbReference type="InterPro" id="IPR002059">
    <property type="entry name" value="CSP_DNA-bd"/>
</dbReference>
<feature type="transmembrane region" description="Helical" evidence="1">
    <location>
        <begin position="181"/>
        <end position="204"/>
    </location>
</feature>
<organism evidence="3 4">
    <name type="scientific">Devosia albogilva</name>
    <dbReference type="NCBI Taxonomy" id="429726"/>
    <lineage>
        <taxon>Bacteria</taxon>
        <taxon>Pseudomonadati</taxon>
        <taxon>Pseudomonadota</taxon>
        <taxon>Alphaproteobacteria</taxon>
        <taxon>Hyphomicrobiales</taxon>
        <taxon>Devosiaceae</taxon>
        <taxon>Devosia</taxon>
    </lineage>
</organism>
<keyword evidence="1" id="KW-0472">Membrane</keyword>
<evidence type="ECO:0000259" key="2">
    <source>
        <dbReference type="PROSITE" id="PS51857"/>
    </source>
</evidence>
<dbReference type="SUPFAM" id="SSF50249">
    <property type="entry name" value="Nucleic acid-binding proteins"/>
    <property type="match status" value="1"/>
</dbReference>
<keyword evidence="1" id="KW-0812">Transmembrane</keyword>
<evidence type="ECO:0000313" key="4">
    <source>
        <dbReference type="Proteomes" id="UP001597521"/>
    </source>
</evidence>
<accession>A0ABW5QK06</accession>
<dbReference type="SMART" id="SM00357">
    <property type="entry name" value="CSP"/>
    <property type="match status" value="1"/>
</dbReference>
<dbReference type="InterPro" id="IPR012340">
    <property type="entry name" value="NA-bd_OB-fold"/>
</dbReference>
<dbReference type="InterPro" id="IPR010718">
    <property type="entry name" value="DUF1294"/>
</dbReference>
<dbReference type="Pfam" id="PF06961">
    <property type="entry name" value="DUF1294"/>
    <property type="match status" value="1"/>
</dbReference>
<dbReference type="RefSeq" id="WP_386833106.1">
    <property type="nucleotide sequence ID" value="NZ_JBHUNP010000001.1"/>
</dbReference>